<organism evidence="2 3">
    <name type="scientific">Devosia geojensis</name>
    <dbReference type="NCBI Taxonomy" id="443610"/>
    <lineage>
        <taxon>Bacteria</taxon>
        <taxon>Pseudomonadati</taxon>
        <taxon>Pseudomonadota</taxon>
        <taxon>Alphaproteobacteria</taxon>
        <taxon>Hyphomicrobiales</taxon>
        <taxon>Devosiaceae</taxon>
        <taxon>Devosia</taxon>
    </lineage>
</organism>
<dbReference type="AlphaFoldDB" id="A0A0F5FUF4"/>
<dbReference type="PANTHER" id="PTHR12110:SF53">
    <property type="entry name" value="BLR5974 PROTEIN"/>
    <property type="match status" value="1"/>
</dbReference>
<dbReference type="RefSeq" id="WP_046107930.1">
    <property type="nucleotide sequence ID" value="NZ_JZEX01000078.1"/>
</dbReference>
<protein>
    <submittedName>
        <fullName evidence="2">Sugar phosphate isomerase</fullName>
    </submittedName>
</protein>
<evidence type="ECO:0000259" key="1">
    <source>
        <dbReference type="Pfam" id="PF01261"/>
    </source>
</evidence>
<dbReference type="PATRIC" id="fig|443610.3.peg.4000"/>
<dbReference type="OrthoDB" id="9794305at2"/>
<dbReference type="InterPro" id="IPR050312">
    <property type="entry name" value="IolE/XylAMocC-like"/>
</dbReference>
<dbReference type="InterPro" id="IPR036237">
    <property type="entry name" value="Xyl_isomerase-like_sf"/>
</dbReference>
<evidence type="ECO:0000313" key="2">
    <source>
        <dbReference type="EMBL" id="KKB12463.1"/>
    </source>
</evidence>
<gene>
    <name evidence="2" type="ORF">VE25_07180</name>
</gene>
<dbReference type="InterPro" id="IPR013022">
    <property type="entry name" value="Xyl_isomerase-like_TIM-brl"/>
</dbReference>
<reference evidence="2 3" key="1">
    <citation type="submission" date="2015-03" db="EMBL/GenBank/DDBJ databases">
        <authorList>
            <person name="Hassan Y.I."/>
            <person name="Lepp D."/>
            <person name="Li X.-Z."/>
            <person name="Zhou T."/>
        </authorList>
    </citation>
    <scope>NUCLEOTIDE SEQUENCE [LARGE SCALE GENOMIC DNA]</scope>
    <source>
        <strain evidence="2 3">BD-c194</strain>
    </source>
</reference>
<feature type="domain" description="Xylose isomerase-like TIM barrel" evidence="1">
    <location>
        <begin position="70"/>
        <end position="252"/>
    </location>
</feature>
<dbReference type="EMBL" id="JZEX01000078">
    <property type="protein sequence ID" value="KKB12463.1"/>
    <property type="molecule type" value="Genomic_DNA"/>
</dbReference>
<name>A0A0F5FUF4_9HYPH</name>
<comment type="caution">
    <text evidence="2">The sequence shown here is derived from an EMBL/GenBank/DDBJ whole genome shotgun (WGS) entry which is preliminary data.</text>
</comment>
<sequence>MLENAEGRIAVSTWSLHRTLGVTFPHDLDSNQIGPREETYGPGSARLIDLPRLLKSHWISRIEICSFHLPSRDAGYIAELRDALEGAGVRLQTLLIEAGDLSDPAAARRDRDWISGWVETAIALGAEHARIIAGRQRPSREALDLAAEGLNAIADRHAGAPLRLVTENWLDLLSAPEAVHTLLDKTQGRIGLNGDFGNWSGPGKYDELASIFPRAELCHAKAGFADGALEADDYGRCIDVAEAAGYTGPYTLIFDAKAPDEWAGINAERTFVLDQLAARAAA</sequence>
<proteinExistence type="predicted"/>
<dbReference type="Gene3D" id="3.20.20.150">
    <property type="entry name" value="Divalent-metal-dependent TIM barrel enzymes"/>
    <property type="match status" value="1"/>
</dbReference>
<dbReference type="Proteomes" id="UP000033632">
    <property type="component" value="Unassembled WGS sequence"/>
</dbReference>
<dbReference type="Pfam" id="PF01261">
    <property type="entry name" value="AP_endonuc_2"/>
    <property type="match status" value="1"/>
</dbReference>
<dbReference type="STRING" id="443610.VE25_07180"/>
<accession>A0A0F5FUF4</accession>
<keyword evidence="2" id="KW-0413">Isomerase</keyword>
<evidence type="ECO:0000313" key="3">
    <source>
        <dbReference type="Proteomes" id="UP000033632"/>
    </source>
</evidence>
<dbReference type="PANTHER" id="PTHR12110">
    <property type="entry name" value="HYDROXYPYRUVATE ISOMERASE"/>
    <property type="match status" value="1"/>
</dbReference>
<dbReference type="GO" id="GO:0016853">
    <property type="term" value="F:isomerase activity"/>
    <property type="evidence" value="ECO:0007669"/>
    <property type="project" value="UniProtKB-KW"/>
</dbReference>
<keyword evidence="3" id="KW-1185">Reference proteome</keyword>
<dbReference type="SUPFAM" id="SSF51658">
    <property type="entry name" value="Xylose isomerase-like"/>
    <property type="match status" value="1"/>
</dbReference>